<dbReference type="GO" id="GO:0000455">
    <property type="term" value="P:enzyme-directed rRNA pseudouridine synthesis"/>
    <property type="evidence" value="ECO:0007669"/>
    <property type="project" value="TreeGrafter"/>
</dbReference>
<dbReference type="KEGG" id="pri:PRIO_2079"/>
<comment type="similarity">
    <text evidence="2 5">Belongs to the pseudouridine synthase RluA family.</text>
</comment>
<dbReference type="GO" id="GO:0140098">
    <property type="term" value="F:catalytic activity, acting on RNA"/>
    <property type="evidence" value="ECO:0007669"/>
    <property type="project" value="UniProtKB-ARBA"/>
</dbReference>
<dbReference type="GO" id="GO:0003723">
    <property type="term" value="F:RNA binding"/>
    <property type="evidence" value="ECO:0007669"/>
    <property type="project" value="InterPro"/>
</dbReference>
<dbReference type="InterPro" id="IPR006224">
    <property type="entry name" value="PsdUridine_synth_RluA-like_CS"/>
</dbReference>
<dbReference type="GO" id="GO:0009982">
    <property type="term" value="F:pseudouridine synthase activity"/>
    <property type="evidence" value="ECO:0007669"/>
    <property type="project" value="InterPro"/>
</dbReference>
<dbReference type="EMBL" id="LN831776">
    <property type="protein sequence ID" value="CQR54488.1"/>
    <property type="molecule type" value="Genomic_DNA"/>
</dbReference>
<dbReference type="STRING" id="483937.AMQ84_09925"/>
<dbReference type="PATRIC" id="fig|1073571.4.peg.2193"/>
<evidence type="ECO:0000256" key="2">
    <source>
        <dbReference type="ARBA" id="ARBA00010876"/>
    </source>
</evidence>
<dbReference type="InterPro" id="IPR006145">
    <property type="entry name" value="PsdUridine_synth_RsuA/RluA"/>
</dbReference>
<dbReference type="Pfam" id="PF00849">
    <property type="entry name" value="PseudoU_synth_2"/>
    <property type="match status" value="1"/>
</dbReference>
<dbReference type="Proteomes" id="UP000033163">
    <property type="component" value="Chromosome I"/>
</dbReference>
<dbReference type="NCBIfam" id="TIGR00005">
    <property type="entry name" value="rluA_subfam"/>
    <property type="match status" value="1"/>
</dbReference>
<name>A0A0E3WH13_9BACL</name>
<dbReference type="PROSITE" id="PS01129">
    <property type="entry name" value="PSI_RLU"/>
    <property type="match status" value="1"/>
</dbReference>
<evidence type="ECO:0000256" key="1">
    <source>
        <dbReference type="ARBA" id="ARBA00000073"/>
    </source>
</evidence>
<evidence type="ECO:0000259" key="6">
    <source>
        <dbReference type="Pfam" id="PF00849"/>
    </source>
</evidence>
<evidence type="ECO:0000256" key="5">
    <source>
        <dbReference type="RuleBase" id="RU362028"/>
    </source>
</evidence>
<keyword evidence="3 5" id="KW-0413">Isomerase</keyword>
<dbReference type="PANTHER" id="PTHR21600:SF44">
    <property type="entry name" value="RIBOSOMAL LARGE SUBUNIT PSEUDOURIDINE SYNTHASE D"/>
    <property type="match status" value="1"/>
</dbReference>
<dbReference type="EC" id="5.4.99.-" evidence="5"/>
<feature type="active site" evidence="4">
    <location>
        <position position="140"/>
    </location>
</feature>
<dbReference type="PANTHER" id="PTHR21600">
    <property type="entry name" value="MITOCHONDRIAL RNA PSEUDOURIDINE SYNTHASE"/>
    <property type="match status" value="1"/>
</dbReference>
<dbReference type="InterPro" id="IPR006225">
    <property type="entry name" value="PsdUridine_synth_RluC/D"/>
</dbReference>
<dbReference type="InterPro" id="IPR050188">
    <property type="entry name" value="RluA_PseudoU_synthase"/>
</dbReference>
<dbReference type="CDD" id="cd02869">
    <property type="entry name" value="PseudoU_synth_RluA_like"/>
    <property type="match status" value="1"/>
</dbReference>
<dbReference type="SUPFAM" id="SSF55120">
    <property type="entry name" value="Pseudouridine synthase"/>
    <property type="match status" value="1"/>
</dbReference>
<dbReference type="HOGENOM" id="CLU_016902_8_2_9"/>
<organism evidence="7 8">
    <name type="scientific">Paenibacillus riograndensis SBR5</name>
    <dbReference type="NCBI Taxonomy" id="1073571"/>
    <lineage>
        <taxon>Bacteria</taxon>
        <taxon>Bacillati</taxon>
        <taxon>Bacillota</taxon>
        <taxon>Bacilli</taxon>
        <taxon>Bacillales</taxon>
        <taxon>Paenibacillaceae</taxon>
        <taxon>Paenibacillus</taxon>
        <taxon>Paenibacillus sonchi group</taxon>
    </lineage>
</organism>
<accession>A0A0E3WH13</accession>
<comment type="catalytic activity">
    <reaction evidence="1 5">
        <text>a uridine in RNA = a pseudouridine in RNA</text>
        <dbReference type="Rhea" id="RHEA:48348"/>
        <dbReference type="Rhea" id="RHEA-COMP:12068"/>
        <dbReference type="Rhea" id="RHEA-COMP:12069"/>
        <dbReference type="ChEBI" id="CHEBI:65314"/>
        <dbReference type="ChEBI" id="CHEBI:65315"/>
    </reaction>
</comment>
<proteinExistence type="inferred from homology"/>
<evidence type="ECO:0000313" key="8">
    <source>
        <dbReference type="Proteomes" id="UP000033163"/>
    </source>
</evidence>
<evidence type="ECO:0000313" key="7">
    <source>
        <dbReference type="EMBL" id="CQR54488.1"/>
    </source>
</evidence>
<dbReference type="RefSeq" id="WP_046502179.1">
    <property type="nucleotide sequence ID" value="NZ_LN831776.1"/>
</dbReference>
<feature type="domain" description="Pseudouridine synthase RsuA/RluA-like" evidence="6">
    <location>
        <begin position="93"/>
        <end position="244"/>
    </location>
</feature>
<sequence length="359" mass="40381">MTTGYYSPITYQVPPSEDGWLLKTILQKRMDVSRKLLSRLKMTEQGIMLNGERVYISVRVNTGDTVQIRMEQETSEDILPQPLPFEILYEDEHLLVVNKAAGMIVHPTHGHYTDTLANGVVYYWAQKGEQFRFRPVHRLDQETSGVLVIAKNPYSHQHISEQMIAGTVDKRYNAWVHGVPAVLSGDIDGPIDRDPAEPHRRIVTPDGYPSLTRYEVKEVYPGAAKVELKLESGRTHQIRVHMSSIGCPLIGDGMYRHPLYSKAGLPAGEPGARVPERAQLERVAELDAKERVQLERIAELDASISRQALHAVRLSFQHPVLRTELVFEAPLPPDLALLQAKLQRETAAAPAPGCDRNER</sequence>
<dbReference type="Gene3D" id="3.30.2350.10">
    <property type="entry name" value="Pseudouridine synthase"/>
    <property type="match status" value="1"/>
</dbReference>
<dbReference type="AlphaFoldDB" id="A0A0E3WH13"/>
<evidence type="ECO:0000256" key="3">
    <source>
        <dbReference type="ARBA" id="ARBA00023235"/>
    </source>
</evidence>
<reference evidence="8" key="1">
    <citation type="submission" date="2015-03" db="EMBL/GenBank/DDBJ databases">
        <authorList>
            <person name="Wibberg D."/>
        </authorList>
    </citation>
    <scope>NUCLEOTIDE SEQUENCE [LARGE SCALE GENOMIC DNA]</scope>
</reference>
<evidence type="ECO:0000256" key="4">
    <source>
        <dbReference type="PIRSR" id="PIRSR606225-1"/>
    </source>
</evidence>
<protein>
    <recommendedName>
        <fullName evidence="5">Pseudouridine synthase</fullName>
        <ecNumber evidence="5">5.4.99.-</ecNumber>
    </recommendedName>
</protein>
<comment type="function">
    <text evidence="5">Responsible for synthesis of pseudouridine from uracil.</text>
</comment>
<gene>
    <name evidence="7" type="ORF">PRIO_2079</name>
</gene>
<dbReference type="InterPro" id="IPR020103">
    <property type="entry name" value="PsdUridine_synth_cat_dom_sf"/>
</dbReference>